<dbReference type="GO" id="GO:0015920">
    <property type="term" value="P:lipopolysaccharide transport"/>
    <property type="evidence" value="ECO:0007669"/>
    <property type="project" value="TreeGrafter"/>
</dbReference>
<dbReference type="EMBL" id="UINC01007963">
    <property type="protein sequence ID" value="SVA35870.1"/>
    <property type="molecule type" value="Genomic_DNA"/>
</dbReference>
<organism evidence="10">
    <name type="scientific">marine metagenome</name>
    <dbReference type="NCBI Taxonomy" id="408172"/>
    <lineage>
        <taxon>unclassified sequences</taxon>
        <taxon>metagenomes</taxon>
        <taxon>ecological metagenomes</taxon>
    </lineage>
</organism>
<dbReference type="AlphaFoldDB" id="A0A381V6E5"/>
<proteinExistence type="predicted"/>
<gene>
    <name evidence="10" type="ORF">METZ01_LOCUS88724</name>
</gene>
<evidence type="ECO:0000256" key="1">
    <source>
        <dbReference type="ARBA" id="ARBA00004429"/>
    </source>
</evidence>
<feature type="transmembrane region" description="Helical" evidence="9">
    <location>
        <begin position="62"/>
        <end position="80"/>
    </location>
</feature>
<evidence type="ECO:0000256" key="3">
    <source>
        <dbReference type="ARBA" id="ARBA00022448"/>
    </source>
</evidence>
<dbReference type="InterPro" id="IPR005495">
    <property type="entry name" value="LptG/LptF_permease"/>
</dbReference>
<comment type="subcellular location">
    <subcellularLocation>
        <location evidence="1">Cell inner membrane</location>
        <topology evidence="1">Multi-pass membrane protein</topology>
    </subcellularLocation>
</comment>
<evidence type="ECO:0000256" key="2">
    <source>
        <dbReference type="ARBA" id="ARBA00014213"/>
    </source>
</evidence>
<evidence type="ECO:0000256" key="8">
    <source>
        <dbReference type="ARBA" id="ARBA00023136"/>
    </source>
</evidence>
<sequence length="358" mass="41066">MIIKHYIHKEMLQKLAWTIGLLILIFASNKFVGFLSDAAEGNLPADMVFMMLGYKILASLPKIFPVSILMATLLVFTRMANDRELIILEGAGASKAFQMKIVTQFTVIFCLFVTLITLYAAPWAEKNIHTLKERAKEESDISGIRPGQFKEFSQGDRVVYVQNFLPEKSLMEDVFLQIRQEENLGVLASNHAHFQFDRDSGNRYIVFSDGQRYVGEPGLLDYEITEYEKYAILIENGERKVEGVKTAALTTADIIGSDNMTYEAEFQWRISLIIICLCLSLFSVLLVQSSSTEKRYTPFIIGISVYLIYSNLLGIAQTLLRREIIPEFIGLWWVHIIFISVLFFLYYMPQIQLEKNKR</sequence>
<evidence type="ECO:0000313" key="10">
    <source>
        <dbReference type="EMBL" id="SVA35870.1"/>
    </source>
</evidence>
<evidence type="ECO:0000256" key="4">
    <source>
        <dbReference type="ARBA" id="ARBA00022475"/>
    </source>
</evidence>
<evidence type="ECO:0000256" key="7">
    <source>
        <dbReference type="ARBA" id="ARBA00022989"/>
    </source>
</evidence>
<evidence type="ECO:0000256" key="6">
    <source>
        <dbReference type="ARBA" id="ARBA00022692"/>
    </source>
</evidence>
<keyword evidence="5" id="KW-0997">Cell inner membrane</keyword>
<keyword evidence="3" id="KW-0813">Transport</keyword>
<feature type="transmembrane region" description="Helical" evidence="9">
    <location>
        <begin position="266"/>
        <end position="287"/>
    </location>
</feature>
<keyword evidence="4" id="KW-1003">Cell membrane</keyword>
<dbReference type="GO" id="GO:0055085">
    <property type="term" value="P:transmembrane transport"/>
    <property type="evidence" value="ECO:0007669"/>
    <property type="project" value="InterPro"/>
</dbReference>
<dbReference type="NCBIfam" id="TIGR04407">
    <property type="entry name" value="LptF_YjgP"/>
    <property type="match status" value="1"/>
</dbReference>
<evidence type="ECO:0000256" key="5">
    <source>
        <dbReference type="ARBA" id="ARBA00022519"/>
    </source>
</evidence>
<feature type="transmembrane region" description="Helical" evidence="9">
    <location>
        <begin position="299"/>
        <end position="320"/>
    </location>
</feature>
<evidence type="ECO:0000256" key="9">
    <source>
        <dbReference type="SAM" id="Phobius"/>
    </source>
</evidence>
<dbReference type="Pfam" id="PF03739">
    <property type="entry name" value="LptF_LptG"/>
    <property type="match status" value="1"/>
</dbReference>
<dbReference type="PANTHER" id="PTHR33529">
    <property type="entry name" value="SLR0882 PROTEIN-RELATED"/>
    <property type="match status" value="1"/>
</dbReference>
<dbReference type="InterPro" id="IPR030922">
    <property type="entry name" value="LptF"/>
</dbReference>
<accession>A0A381V6E5</accession>
<dbReference type="PANTHER" id="PTHR33529:SF7">
    <property type="entry name" value="LIPOPOLYSACCHARIDE EXPORT SYSTEM PERMEASE PROTEIN LPTF"/>
    <property type="match status" value="1"/>
</dbReference>
<feature type="transmembrane region" description="Helical" evidence="9">
    <location>
        <begin position="332"/>
        <end position="348"/>
    </location>
</feature>
<reference evidence="10" key="1">
    <citation type="submission" date="2018-05" db="EMBL/GenBank/DDBJ databases">
        <authorList>
            <person name="Lanie J.A."/>
            <person name="Ng W.-L."/>
            <person name="Kazmierczak K.M."/>
            <person name="Andrzejewski T.M."/>
            <person name="Davidsen T.M."/>
            <person name="Wayne K.J."/>
            <person name="Tettelin H."/>
            <person name="Glass J.I."/>
            <person name="Rusch D."/>
            <person name="Podicherti R."/>
            <person name="Tsui H.-C.T."/>
            <person name="Winkler M.E."/>
        </authorList>
    </citation>
    <scope>NUCLEOTIDE SEQUENCE</scope>
</reference>
<keyword evidence="6 9" id="KW-0812">Transmembrane</keyword>
<name>A0A381V6E5_9ZZZZ</name>
<feature type="transmembrane region" description="Helical" evidence="9">
    <location>
        <begin position="101"/>
        <end position="121"/>
    </location>
</feature>
<keyword evidence="8 9" id="KW-0472">Membrane</keyword>
<keyword evidence="7 9" id="KW-1133">Transmembrane helix</keyword>
<protein>
    <recommendedName>
        <fullName evidence="2">Lipopolysaccharide export system permease protein LptF</fullName>
    </recommendedName>
</protein>
<dbReference type="GO" id="GO:0043190">
    <property type="term" value="C:ATP-binding cassette (ABC) transporter complex"/>
    <property type="evidence" value="ECO:0007669"/>
    <property type="project" value="InterPro"/>
</dbReference>